<dbReference type="Proteomes" id="UP000324800">
    <property type="component" value="Unassembled WGS sequence"/>
</dbReference>
<dbReference type="EMBL" id="SNRW01001662">
    <property type="protein sequence ID" value="KAA6395522.1"/>
    <property type="molecule type" value="Genomic_DNA"/>
</dbReference>
<organism evidence="2 3">
    <name type="scientific">Streblomastix strix</name>
    <dbReference type="NCBI Taxonomy" id="222440"/>
    <lineage>
        <taxon>Eukaryota</taxon>
        <taxon>Metamonada</taxon>
        <taxon>Preaxostyla</taxon>
        <taxon>Oxymonadida</taxon>
        <taxon>Streblomastigidae</taxon>
        <taxon>Streblomastix</taxon>
    </lineage>
</organism>
<evidence type="ECO:0000313" key="2">
    <source>
        <dbReference type="EMBL" id="KAA6395522.1"/>
    </source>
</evidence>
<name>A0A5J4WLT1_9EUKA</name>
<comment type="caution">
    <text evidence="2">The sequence shown here is derived from an EMBL/GenBank/DDBJ whole genome shotgun (WGS) entry which is preliminary data.</text>
</comment>
<accession>A0A5J4WLT1</accession>
<evidence type="ECO:0000256" key="1">
    <source>
        <dbReference type="SAM" id="MobiDB-lite"/>
    </source>
</evidence>
<protein>
    <submittedName>
        <fullName evidence="2">Uncharacterized protein</fullName>
    </submittedName>
</protein>
<proteinExistence type="predicted"/>
<feature type="region of interest" description="Disordered" evidence="1">
    <location>
        <begin position="45"/>
        <end position="80"/>
    </location>
</feature>
<sequence>MENVDAGIQGYKGKVRQQRHYGGYDPNDLIETDVDNNQNINACFDQPTLDVGSKRQPSAPDPSLYESDDERMELFGGQNR</sequence>
<dbReference type="AlphaFoldDB" id="A0A5J4WLT1"/>
<reference evidence="2 3" key="1">
    <citation type="submission" date="2019-03" db="EMBL/GenBank/DDBJ databases">
        <title>Single cell metagenomics reveals metabolic interactions within the superorganism composed of flagellate Streblomastix strix and complex community of Bacteroidetes bacteria on its surface.</title>
        <authorList>
            <person name="Treitli S.C."/>
            <person name="Kolisko M."/>
            <person name="Husnik F."/>
            <person name="Keeling P."/>
            <person name="Hampl V."/>
        </authorList>
    </citation>
    <scope>NUCLEOTIDE SEQUENCE [LARGE SCALE GENOMIC DNA]</scope>
    <source>
        <strain evidence="2">ST1C</strain>
    </source>
</reference>
<evidence type="ECO:0000313" key="3">
    <source>
        <dbReference type="Proteomes" id="UP000324800"/>
    </source>
</evidence>
<gene>
    <name evidence="2" type="ORF">EZS28_008952</name>
</gene>